<evidence type="ECO:0000313" key="1">
    <source>
        <dbReference type="EMBL" id="RID88762.1"/>
    </source>
</evidence>
<dbReference type="RefSeq" id="WP_119115751.1">
    <property type="nucleotide sequence ID" value="NZ_QWVS01000003.1"/>
</dbReference>
<protein>
    <submittedName>
        <fullName evidence="1">DUF3006 domain-containing protein</fullName>
    </submittedName>
</protein>
<proteinExistence type="predicted"/>
<evidence type="ECO:0000313" key="2">
    <source>
        <dbReference type="Proteomes" id="UP000266016"/>
    </source>
</evidence>
<organism evidence="1 2">
    <name type="scientific">Peribacillus asahii</name>
    <dbReference type="NCBI Taxonomy" id="228899"/>
    <lineage>
        <taxon>Bacteria</taxon>
        <taxon>Bacillati</taxon>
        <taxon>Bacillota</taxon>
        <taxon>Bacilli</taxon>
        <taxon>Bacillales</taxon>
        <taxon>Bacillaceae</taxon>
        <taxon>Peribacillus</taxon>
    </lineage>
</organism>
<dbReference type="InterPro" id="IPR021377">
    <property type="entry name" value="DUF3006"/>
</dbReference>
<keyword evidence="2" id="KW-1185">Reference proteome</keyword>
<comment type="caution">
    <text evidence="1">The sequence shown here is derived from an EMBL/GenBank/DDBJ whole genome shotgun (WGS) entry which is preliminary data.</text>
</comment>
<sequence>MEKGIIDRFEGDLAVVEFNDTMEDIPKAKLPKEAGIGDVLIFDGDKIIIDTKKKAKLKQEIEDLMDELFDD</sequence>
<dbReference type="EMBL" id="QWVS01000003">
    <property type="protein sequence ID" value="RID88762.1"/>
    <property type="molecule type" value="Genomic_DNA"/>
</dbReference>
<accession>A0A398BFG1</accession>
<name>A0A398BFG1_9BACI</name>
<dbReference type="AlphaFoldDB" id="A0A398BFG1"/>
<reference evidence="1 2" key="1">
    <citation type="submission" date="2018-08" db="EMBL/GenBank/DDBJ databases">
        <title>Bacillus jemisoniae sp. nov., Bacillus chryseoplanitiae sp. nov., Bacillus resnikiae sp. nov., and Bacillus frankliniae sp. nov., isolated from Viking spacecraft and associated surfaces.</title>
        <authorList>
            <person name="Seuylemezian A."/>
            <person name="Vaishampayan P."/>
        </authorList>
    </citation>
    <scope>NUCLEOTIDE SEQUENCE [LARGE SCALE GENOMIC DNA]</scope>
    <source>
        <strain evidence="1 2">MA001</strain>
    </source>
</reference>
<dbReference type="Pfam" id="PF11213">
    <property type="entry name" value="DUF3006"/>
    <property type="match status" value="1"/>
</dbReference>
<dbReference type="Proteomes" id="UP000266016">
    <property type="component" value="Unassembled WGS sequence"/>
</dbReference>
<gene>
    <name evidence="1" type="ORF">D1953_03330</name>
</gene>